<accession>A0ABP5LN93</accession>
<feature type="domain" description="Carrier" evidence="3">
    <location>
        <begin position="19"/>
        <end position="94"/>
    </location>
</feature>
<evidence type="ECO:0000313" key="5">
    <source>
        <dbReference type="Proteomes" id="UP001422759"/>
    </source>
</evidence>
<comment type="caution">
    <text evidence="4">The sequence shown here is derived from an EMBL/GenBank/DDBJ whole genome shotgun (WGS) entry which is preliminary data.</text>
</comment>
<dbReference type="SMART" id="SM01294">
    <property type="entry name" value="PKS_PP_betabranch"/>
    <property type="match status" value="1"/>
</dbReference>
<dbReference type="InterPro" id="IPR009081">
    <property type="entry name" value="PP-bd_ACP"/>
</dbReference>
<gene>
    <name evidence="4" type="ORF">GCM10009760_45140</name>
</gene>
<dbReference type="Pfam" id="PF00550">
    <property type="entry name" value="PP-binding"/>
    <property type="match status" value="1"/>
</dbReference>
<keyword evidence="2" id="KW-0597">Phosphoprotein</keyword>
<dbReference type="EMBL" id="BAAANT010000029">
    <property type="protein sequence ID" value="GAA2150586.1"/>
    <property type="molecule type" value="Genomic_DNA"/>
</dbReference>
<name>A0ABP5LN93_9ACTN</name>
<protein>
    <recommendedName>
        <fullName evidence="3">Carrier domain-containing protein</fullName>
    </recommendedName>
</protein>
<dbReference type="PROSITE" id="PS50075">
    <property type="entry name" value="CARRIER"/>
    <property type="match status" value="1"/>
</dbReference>
<evidence type="ECO:0000256" key="1">
    <source>
        <dbReference type="ARBA" id="ARBA00022450"/>
    </source>
</evidence>
<reference evidence="5" key="1">
    <citation type="journal article" date="2019" name="Int. J. Syst. Evol. Microbiol.">
        <title>The Global Catalogue of Microorganisms (GCM) 10K type strain sequencing project: providing services to taxonomists for standard genome sequencing and annotation.</title>
        <authorList>
            <consortium name="The Broad Institute Genomics Platform"/>
            <consortium name="The Broad Institute Genome Sequencing Center for Infectious Disease"/>
            <person name="Wu L."/>
            <person name="Ma J."/>
        </authorList>
    </citation>
    <scope>NUCLEOTIDE SEQUENCE [LARGE SCALE GENOMIC DNA]</scope>
    <source>
        <strain evidence="5">JCM 14560</strain>
    </source>
</reference>
<organism evidence="4 5">
    <name type="scientific">Kitasatospora kazusensis</name>
    <dbReference type="NCBI Taxonomy" id="407974"/>
    <lineage>
        <taxon>Bacteria</taxon>
        <taxon>Bacillati</taxon>
        <taxon>Actinomycetota</taxon>
        <taxon>Actinomycetes</taxon>
        <taxon>Kitasatosporales</taxon>
        <taxon>Streptomycetaceae</taxon>
        <taxon>Kitasatospora</taxon>
    </lineage>
</organism>
<sequence>MTRGTTGRPPLALTAKDGTAYELRGWLTTRLYGQLPGVELIEPGVQLVEYGLDSVAALGLYGEIEEAFGLRLEPGAVYEHATVDELALHLADRAAALGRHEVAGS</sequence>
<evidence type="ECO:0000259" key="3">
    <source>
        <dbReference type="PROSITE" id="PS50075"/>
    </source>
</evidence>
<dbReference type="InterPro" id="IPR020806">
    <property type="entry name" value="PKS_PP-bd"/>
</dbReference>
<evidence type="ECO:0000256" key="2">
    <source>
        <dbReference type="ARBA" id="ARBA00022553"/>
    </source>
</evidence>
<dbReference type="Gene3D" id="1.10.1200.10">
    <property type="entry name" value="ACP-like"/>
    <property type="match status" value="1"/>
</dbReference>
<dbReference type="RefSeq" id="WP_344467731.1">
    <property type="nucleotide sequence ID" value="NZ_BAAANT010000029.1"/>
</dbReference>
<dbReference type="Proteomes" id="UP001422759">
    <property type="component" value="Unassembled WGS sequence"/>
</dbReference>
<keyword evidence="1" id="KW-0596">Phosphopantetheine</keyword>
<evidence type="ECO:0000313" key="4">
    <source>
        <dbReference type="EMBL" id="GAA2150586.1"/>
    </source>
</evidence>
<proteinExistence type="predicted"/>
<dbReference type="SUPFAM" id="SSF47336">
    <property type="entry name" value="ACP-like"/>
    <property type="match status" value="1"/>
</dbReference>
<dbReference type="SMART" id="SM00823">
    <property type="entry name" value="PKS_PP"/>
    <property type="match status" value="1"/>
</dbReference>
<keyword evidence="5" id="KW-1185">Reference proteome</keyword>
<dbReference type="InterPro" id="IPR036736">
    <property type="entry name" value="ACP-like_sf"/>
</dbReference>